<protein>
    <submittedName>
        <fullName evidence="3">SpoIVB peptidase</fullName>
        <ecNumber evidence="3">3.4.21.116</ecNumber>
    </submittedName>
</protein>
<comment type="caution">
    <text evidence="3">The sequence shown here is derived from an EMBL/GenBank/DDBJ whole genome shotgun (WGS) entry which is preliminary data.</text>
</comment>
<evidence type="ECO:0000259" key="2">
    <source>
        <dbReference type="PROSITE" id="PS51494"/>
    </source>
</evidence>
<dbReference type="InterPro" id="IPR041489">
    <property type="entry name" value="PDZ_6"/>
</dbReference>
<dbReference type="InterPro" id="IPR036034">
    <property type="entry name" value="PDZ_sf"/>
</dbReference>
<dbReference type="PROSITE" id="PS50106">
    <property type="entry name" value="PDZ"/>
    <property type="match status" value="1"/>
</dbReference>
<evidence type="ECO:0000313" key="4">
    <source>
        <dbReference type="Proteomes" id="UP001489509"/>
    </source>
</evidence>
<dbReference type="InterPro" id="IPR008763">
    <property type="entry name" value="Peptidase_S55"/>
</dbReference>
<evidence type="ECO:0000259" key="1">
    <source>
        <dbReference type="PROSITE" id="PS50106"/>
    </source>
</evidence>
<sequence length="414" mass="43602">MFVRKSKFLFSLLSGVIAGVLAFTLTVGTTIPDRFSVVEGENFSIESGVPVDVQPSVVSADSVEASVATAGHSYKVDLKLLGLFPVKQVTVDVVKGTTVIPCGTPFGIKMFTDGVLIIGMSTVDTEAGSVNPAKDAGLELGDVIVSIDGKSVMSNEDVSKIISECDGSPLVLSVRRDNMTFDVSFTPAFSKSDGCYKLGAWVRDSSAGIGTLTFYEPESMVFGGLGHGICDMDTGEILPLMSGEIVPAVIGGINPGKVGQPGELRGSFSSDKDMGVLTQNGETGVYGILDTAPSAHEPMQVAMRQQVQEGSAQILTTIDGETPQYYDITIEKVNFNDNSPTKNMVIRITDQELLDKAGGIVQGMSGSPIIQNGMLVGAVTHVFVNDPTRGYGIFAENMLDSAKQVDTSVLDKAS</sequence>
<dbReference type="SMART" id="SM00228">
    <property type="entry name" value="PDZ"/>
    <property type="match status" value="1"/>
</dbReference>
<keyword evidence="3" id="KW-0378">Hydrolase</keyword>
<organism evidence="3 4">
    <name type="scientific">Solibaculum intestinale</name>
    <dbReference type="NCBI Taxonomy" id="3133165"/>
    <lineage>
        <taxon>Bacteria</taxon>
        <taxon>Bacillati</taxon>
        <taxon>Bacillota</taxon>
        <taxon>Clostridia</taxon>
        <taxon>Eubacteriales</taxon>
        <taxon>Oscillospiraceae</taxon>
        <taxon>Solibaculum</taxon>
    </lineage>
</organism>
<name>A0ABV1DY31_9FIRM</name>
<dbReference type="EMBL" id="JBBMFD010000004">
    <property type="protein sequence ID" value="MEQ2439951.1"/>
    <property type="molecule type" value="Genomic_DNA"/>
</dbReference>
<gene>
    <name evidence="3" type="primary">spoIVB</name>
    <name evidence="3" type="ORF">WMO26_03810</name>
</gene>
<dbReference type="Pfam" id="PF17820">
    <property type="entry name" value="PDZ_6"/>
    <property type="match status" value="1"/>
</dbReference>
<dbReference type="PROSITE" id="PS51494">
    <property type="entry name" value="SPOIVB"/>
    <property type="match status" value="1"/>
</dbReference>
<reference evidence="3 4" key="1">
    <citation type="submission" date="2024-03" db="EMBL/GenBank/DDBJ databases">
        <title>Human intestinal bacterial collection.</title>
        <authorList>
            <person name="Pauvert C."/>
            <person name="Hitch T.C.A."/>
            <person name="Clavel T."/>
        </authorList>
    </citation>
    <scope>NUCLEOTIDE SEQUENCE [LARGE SCALE GENOMIC DNA]</scope>
    <source>
        <strain evidence="3 4">CLA-JM-H44</strain>
    </source>
</reference>
<dbReference type="InterPro" id="IPR001478">
    <property type="entry name" value="PDZ"/>
</dbReference>
<dbReference type="InterPro" id="IPR014219">
    <property type="entry name" value="SpoIVB"/>
</dbReference>
<dbReference type="NCBIfam" id="TIGR02860">
    <property type="entry name" value="spore_IV_B"/>
    <property type="match status" value="1"/>
</dbReference>
<dbReference type="GO" id="GO:0016787">
    <property type="term" value="F:hydrolase activity"/>
    <property type="evidence" value="ECO:0007669"/>
    <property type="project" value="UniProtKB-KW"/>
</dbReference>
<dbReference type="EC" id="3.4.21.116" evidence="3"/>
<keyword evidence="4" id="KW-1185">Reference proteome</keyword>
<feature type="domain" description="Peptidase S55" evidence="2">
    <location>
        <begin position="179"/>
        <end position="414"/>
    </location>
</feature>
<proteinExistence type="predicted"/>
<dbReference type="Proteomes" id="UP001489509">
    <property type="component" value="Unassembled WGS sequence"/>
</dbReference>
<dbReference type="RefSeq" id="WP_349218251.1">
    <property type="nucleotide sequence ID" value="NZ_JBBMFD010000004.1"/>
</dbReference>
<feature type="domain" description="PDZ" evidence="1">
    <location>
        <begin position="90"/>
        <end position="177"/>
    </location>
</feature>
<dbReference type="Gene3D" id="2.30.42.10">
    <property type="match status" value="1"/>
</dbReference>
<dbReference type="SUPFAM" id="SSF50156">
    <property type="entry name" value="PDZ domain-like"/>
    <property type="match status" value="1"/>
</dbReference>
<evidence type="ECO:0000313" key="3">
    <source>
        <dbReference type="EMBL" id="MEQ2439951.1"/>
    </source>
</evidence>
<accession>A0ABV1DY31</accession>
<dbReference type="Pfam" id="PF05580">
    <property type="entry name" value="Peptidase_S55"/>
    <property type="match status" value="1"/>
</dbReference>